<name>A0A9W5R078_BACCE</name>
<dbReference type="Proteomes" id="UP000014028">
    <property type="component" value="Unassembled WGS sequence"/>
</dbReference>
<dbReference type="RefSeq" id="WP_016124115.1">
    <property type="nucleotide sequence ID" value="NZ_KB976852.1"/>
</dbReference>
<feature type="domain" description="RNA polymerase sigma-70 region 4" evidence="1">
    <location>
        <begin position="175"/>
        <end position="224"/>
    </location>
</feature>
<dbReference type="InterPro" id="IPR013324">
    <property type="entry name" value="RNA_pol_sigma_r3/r4-like"/>
</dbReference>
<dbReference type="GO" id="GO:0006352">
    <property type="term" value="P:DNA-templated transcription initiation"/>
    <property type="evidence" value="ECO:0007669"/>
    <property type="project" value="InterPro"/>
</dbReference>
<organism evidence="2 3">
    <name type="scientific">Bacillus cereus VD184</name>
    <dbReference type="NCBI Taxonomy" id="1053242"/>
    <lineage>
        <taxon>Bacteria</taxon>
        <taxon>Bacillati</taxon>
        <taxon>Bacillota</taxon>
        <taxon>Bacilli</taxon>
        <taxon>Bacillales</taxon>
        <taxon>Bacillaceae</taxon>
        <taxon>Bacillus</taxon>
        <taxon>Bacillus cereus group</taxon>
    </lineage>
</organism>
<sequence>MAKRITLPLSEIQLFQKELATKQENIYRDPEVDKQLCLAYQQGDKDAAIKLMYRYVDKLSYIYRFPTRTKNRGGAKCKIDITGSTTREDKEDLAMEVLYHFLKLLLEYDPTEGDLQGLIVGKLHLRVFYYHYGDLIDLRMNEQELDDNYDMEEEIKEIFLEDKEVPEETRKLYLALSELTPWQRKMLDLYVSKGWTASEVAYELDSTVNGIRTAKKKAVRKLKEIMEAI</sequence>
<accession>A0A9W5R078</accession>
<evidence type="ECO:0000313" key="3">
    <source>
        <dbReference type="Proteomes" id="UP000014028"/>
    </source>
</evidence>
<dbReference type="InterPro" id="IPR007630">
    <property type="entry name" value="RNA_pol_sigma70_r4"/>
</dbReference>
<dbReference type="InterPro" id="IPR036388">
    <property type="entry name" value="WH-like_DNA-bd_sf"/>
</dbReference>
<dbReference type="AlphaFoldDB" id="A0A9W5R078"/>
<evidence type="ECO:0000313" key="2">
    <source>
        <dbReference type="EMBL" id="EOQ00991.1"/>
    </source>
</evidence>
<dbReference type="Pfam" id="PF04545">
    <property type="entry name" value="Sigma70_r4"/>
    <property type="match status" value="1"/>
</dbReference>
<dbReference type="SUPFAM" id="SSF88659">
    <property type="entry name" value="Sigma3 and sigma4 domains of RNA polymerase sigma factors"/>
    <property type="match status" value="1"/>
</dbReference>
<comment type="caution">
    <text evidence="2">The sequence shown here is derived from an EMBL/GenBank/DDBJ whole genome shotgun (WGS) entry which is preliminary data.</text>
</comment>
<evidence type="ECO:0000259" key="1">
    <source>
        <dbReference type="Pfam" id="PF04545"/>
    </source>
</evidence>
<reference evidence="2 3" key="1">
    <citation type="submission" date="2012-12" db="EMBL/GenBank/DDBJ databases">
        <title>The Genome Sequence of Bacillus cereus VD184.</title>
        <authorList>
            <consortium name="The Broad Institute Genome Sequencing Platform"/>
            <consortium name="The Broad Institute Genome Sequencing Center for Infectious Disease"/>
            <person name="Feldgarden M."/>
            <person name="Van der Auwera G.A."/>
            <person name="Mahillon J."/>
            <person name="Duprez V."/>
            <person name="Timmery S."/>
            <person name="Mattelet C."/>
            <person name="Dierick K."/>
            <person name="Sun M."/>
            <person name="Yu Z."/>
            <person name="Zhu L."/>
            <person name="Hu X."/>
            <person name="Shank E.B."/>
            <person name="Swiecicka I."/>
            <person name="Hansen B.M."/>
            <person name="Andrup L."/>
            <person name="Walker B."/>
            <person name="Young S.K."/>
            <person name="Zeng Q."/>
            <person name="Gargeya S."/>
            <person name="Fitzgerald M."/>
            <person name="Haas B."/>
            <person name="Abouelleil A."/>
            <person name="Alvarado L."/>
            <person name="Arachchi H.M."/>
            <person name="Berlin A.M."/>
            <person name="Chapman S.B."/>
            <person name="Dewar J."/>
            <person name="Goldberg J."/>
            <person name="Griggs A."/>
            <person name="Gujja S."/>
            <person name="Hansen M."/>
            <person name="Howarth C."/>
            <person name="Imamovic A."/>
            <person name="Larimer J."/>
            <person name="McCowan C."/>
            <person name="Murphy C."/>
            <person name="Neiman D."/>
            <person name="Pearson M."/>
            <person name="Priest M."/>
            <person name="Roberts A."/>
            <person name="Saif S."/>
            <person name="Shea T."/>
            <person name="Sisk P."/>
            <person name="Sykes S."/>
            <person name="Wortman J."/>
            <person name="Nusbaum C."/>
            <person name="Birren B."/>
        </authorList>
    </citation>
    <scope>NUCLEOTIDE SEQUENCE [LARGE SCALE GENOMIC DNA]</scope>
    <source>
        <strain evidence="2 3">VD184</strain>
    </source>
</reference>
<gene>
    <name evidence="2" type="ORF">IKC_06189</name>
</gene>
<dbReference type="Gene3D" id="1.10.10.10">
    <property type="entry name" value="Winged helix-like DNA-binding domain superfamily/Winged helix DNA-binding domain"/>
    <property type="match status" value="1"/>
</dbReference>
<dbReference type="EMBL" id="AHFK01000113">
    <property type="protein sequence ID" value="EOQ00991.1"/>
    <property type="molecule type" value="Genomic_DNA"/>
</dbReference>
<protein>
    <submittedName>
        <fullName evidence="2">Sigma-70 family RNA polymerase sigma factor</fullName>
    </submittedName>
</protein>
<proteinExistence type="predicted"/>
<dbReference type="GO" id="GO:0003700">
    <property type="term" value="F:DNA-binding transcription factor activity"/>
    <property type="evidence" value="ECO:0007669"/>
    <property type="project" value="InterPro"/>
</dbReference>